<dbReference type="PANTHER" id="PTHR21089:SF1">
    <property type="entry name" value="BIFUNCTIONAL 3-DEHYDROQUINATE DEHYDRATASE_SHIKIMATE DEHYDROGENASE, CHLOROPLASTIC"/>
    <property type="match status" value="1"/>
</dbReference>
<dbReference type="InterPro" id="IPR013708">
    <property type="entry name" value="Shikimate_DH-bd_N"/>
</dbReference>
<evidence type="ECO:0000313" key="6">
    <source>
        <dbReference type="EMBL" id="AOA59876.1"/>
    </source>
</evidence>
<dbReference type="GO" id="GO:0009073">
    <property type="term" value="P:aromatic amino acid family biosynthetic process"/>
    <property type="evidence" value="ECO:0007669"/>
    <property type="project" value="UniProtKB-KW"/>
</dbReference>
<dbReference type="InterPro" id="IPR036291">
    <property type="entry name" value="NAD(P)-bd_dom_sf"/>
</dbReference>
<evidence type="ECO:0000313" key="7">
    <source>
        <dbReference type="Proteomes" id="UP000093391"/>
    </source>
</evidence>
<name>A0A1B2M3U2_9GAMM</name>
<dbReference type="SUPFAM" id="SSF53223">
    <property type="entry name" value="Aminoacid dehydrogenase-like, N-terminal domain"/>
    <property type="match status" value="1"/>
</dbReference>
<evidence type="ECO:0000256" key="2">
    <source>
        <dbReference type="ARBA" id="ARBA00022857"/>
    </source>
</evidence>
<keyword evidence="3" id="KW-0560">Oxidoreductase</keyword>
<dbReference type="PANTHER" id="PTHR21089">
    <property type="entry name" value="SHIKIMATE DEHYDROGENASE"/>
    <property type="match status" value="1"/>
</dbReference>
<dbReference type="CDD" id="cd01065">
    <property type="entry name" value="NAD_bind_Shikimate_DH"/>
    <property type="match status" value="1"/>
</dbReference>
<dbReference type="GO" id="GO:0004764">
    <property type="term" value="F:shikimate 3-dehydrogenase (NADP+) activity"/>
    <property type="evidence" value="ECO:0007669"/>
    <property type="project" value="InterPro"/>
</dbReference>
<organism evidence="6 7">
    <name type="scientific">Acinetobacter larvae</name>
    <dbReference type="NCBI Taxonomy" id="1789224"/>
    <lineage>
        <taxon>Bacteria</taxon>
        <taxon>Pseudomonadati</taxon>
        <taxon>Pseudomonadota</taxon>
        <taxon>Gammaproteobacteria</taxon>
        <taxon>Moraxellales</taxon>
        <taxon>Moraxellaceae</taxon>
        <taxon>Acinetobacter</taxon>
    </lineage>
</organism>
<keyword evidence="2" id="KW-0521">NADP</keyword>
<dbReference type="GO" id="GO:0009423">
    <property type="term" value="P:chorismate biosynthetic process"/>
    <property type="evidence" value="ECO:0007669"/>
    <property type="project" value="TreeGrafter"/>
</dbReference>
<keyword evidence="4" id="KW-0028">Amino-acid biosynthesis</keyword>
<protein>
    <recommendedName>
        <fullName evidence="5">Shikimate dehydrogenase substrate binding N-terminal domain-containing protein</fullName>
    </recommendedName>
</protein>
<dbReference type="GO" id="GO:0019632">
    <property type="term" value="P:shikimate metabolic process"/>
    <property type="evidence" value="ECO:0007669"/>
    <property type="project" value="TreeGrafter"/>
</dbReference>
<reference evidence="6 7" key="1">
    <citation type="submission" date="2016-08" db="EMBL/GenBank/DDBJ databases">
        <authorList>
            <person name="Seilhamer J.J."/>
        </authorList>
    </citation>
    <scope>NUCLEOTIDE SEQUENCE [LARGE SCALE GENOMIC DNA]</scope>
    <source>
        <strain evidence="6 7">BRTC-1</strain>
    </source>
</reference>
<dbReference type="Gene3D" id="3.40.50.10860">
    <property type="entry name" value="Leucine Dehydrogenase, chain A, domain 1"/>
    <property type="match status" value="1"/>
</dbReference>
<sequence length="274" mass="29198">MPISGNTKIIPILADPIAHVQTPRIMNSLLRKANYDAICVPFHVAAANLSQCLASLRLIPSIAGAVITVPHKMAMCALSDIQGAQAQIIGAVNAIRFDENRQVHGEMFDGKGFVQGLIQADVRVDATRRVYMAGAGGVARGIAFALLANGVKYLQLYNRSTDKAIQLIAELKAFAPDAEIVLADATPYQVDLCINASSAGMLGALEQVLPFQLDRLDQQCCVAEVVMKPSQTLLLQQASARAMKTVSGQAMLMAQVGQLAAFILDAPELAQLAF</sequence>
<evidence type="ECO:0000256" key="1">
    <source>
        <dbReference type="ARBA" id="ARBA00004871"/>
    </source>
</evidence>
<gene>
    <name evidence="6" type="ORF">BFG52_04960</name>
</gene>
<proteinExistence type="predicted"/>
<dbReference type="GO" id="GO:0050661">
    <property type="term" value="F:NADP binding"/>
    <property type="evidence" value="ECO:0007669"/>
    <property type="project" value="TreeGrafter"/>
</dbReference>
<evidence type="ECO:0000256" key="4">
    <source>
        <dbReference type="ARBA" id="ARBA00023141"/>
    </source>
</evidence>
<dbReference type="Gene3D" id="3.40.50.720">
    <property type="entry name" value="NAD(P)-binding Rossmann-like Domain"/>
    <property type="match status" value="1"/>
</dbReference>
<dbReference type="InterPro" id="IPR022893">
    <property type="entry name" value="Shikimate_DH_fam"/>
</dbReference>
<dbReference type="EMBL" id="CP016895">
    <property type="protein sequence ID" value="AOA59876.1"/>
    <property type="molecule type" value="Genomic_DNA"/>
</dbReference>
<dbReference type="GO" id="GO:0005829">
    <property type="term" value="C:cytosol"/>
    <property type="evidence" value="ECO:0007669"/>
    <property type="project" value="TreeGrafter"/>
</dbReference>
<feature type="domain" description="Shikimate dehydrogenase substrate binding N-terminal" evidence="5">
    <location>
        <begin position="12"/>
        <end position="95"/>
    </location>
</feature>
<evidence type="ECO:0000256" key="3">
    <source>
        <dbReference type="ARBA" id="ARBA00023002"/>
    </source>
</evidence>
<comment type="pathway">
    <text evidence="1">Metabolic intermediate biosynthesis; chorismate biosynthesis; chorismate from D-erythrose 4-phosphate and phosphoenolpyruvate: step 4/7.</text>
</comment>
<dbReference type="KEGG" id="ala:BFG52_04960"/>
<evidence type="ECO:0000259" key="5">
    <source>
        <dbReference type="Pfam" id="PF08501"/>
    </source>
</evidence>
<keyword evidence="7" id="KW-1185">Reference proteome</keyword>
<accession>A0A1B2M3U2</accession>
<dbReference type="AlphaFoldDB" id="A0A1B2M3U2"/>
<keyword evidence="4" id="KW-0057">Aromatic amino acid biosynthesis</keyword>
<dbReference type="Proteomes" id="UP000093391">
    <property type="component" value="Chromosome"/>
</dbReference>
<dbReference type="SUPFAM" id="SSF51735">
    <property type="entry name" value="NAD(P)-binding Rossmann-fold domains"/>
    <property type="match status" value="1"/>
</dbReference>
<dbReference type="Pfam" id="PF08501">
    <property type="entry name" value="Shikimate_dh_N"/>
    <property type="match status" value="1"/>
</dbReference>
<dbReference type="STRING" id="1789224.BFG52_04960"/>
<dbReference type="InterPro" id="IPR046346">
    <property type="entry name" value="Aminoacid_DH-like_N_sf"/>
</dbReference>